<feature type="compositionally biased region" description="Basic and acidic residues" evidence="1">
    <location>
        <begin position="83"/>
        <end position="96"/>
    </location>
</feature>
<gene>
    <name evidence="2" type="ORF">BJ875DRAFT_376913</name>
</gene>
<evidence type="ECO:0000313" key="3">
    <source>
        <dbReference type="Proteomes" id="UP000824998"/>
    </source>
</evidence>
<feature type="region of interest" description="Disordered" evidence="1">
    <location>
        <begin position="264"/>
        <end position="286"/>
    </location>
</feature>
<sequence>MADWEPQRQGPSSRWPAPGVFVNVEFGVSFSPKDPPHMASMKYTSRNMQERMLRRQQEELRCLGTHSRVSGWQEWERRQQREQQQRQRRDEQERPRRLGVSEQGHRERGVSAPPSAATWNQIVSPVSPLSTFRNSIATLESRDRPLPPVPSRFRLGDDDMPWSMPAWYRSQEPEQTASAMGGIDFELSQMPRGREEDPQRVRELEDLHQAMMTVDSLDSVDLDDEWNRETSTWSRIEEAPRAPAPRSVGWAVSRTEEVPDLYASNHLDRLEQPPPPYVVSQWESTL</sequence>
<keyword evidence="3" id="KW-1185">Reference proteome</keyword>
<dbReference type="AlphaFoldDB" id="A0A9P8C555"/>
<dbReference type="OrthoDB" id="5207413at2759"/>
<evidence type="ECO:0000256" key="1">
    <source>
        <dbReference type="SAM" id="MobiDB-lite"/>
    </source>
</evidence>
<reference evidence="2" key="1">
    <citation type="journal article" date="2021" name="IMA Fungus">
        <title>Genomic characterization of three marine fungi, including Emericellopsis atlantica sp. nov. with signatures of a generalist lifestyle and marine biomass degradation.</title>
        <authorList>
            <person name="Hagestad O.C."/>
            <person name="Hou L."/>
            <person name="Andersen J.H."/>
            <person name="Hansen E.H."/>
            <person name="Altermark B."/>
            <person name="Li C."/>
            <person name="Kuhnert E."/>
            <person name="Cox R.J."/>
            <person name="Crous P.W."/>
            <person name="Spatafora J.W."/>
            <person name="Lail K."/>
            <person name="Amirebrahimi M."/>
            <person name="Lipzen A."/>
            <person name="Pangilinan J."/>
            <person name="Andreopoulos W."/>
            <person name="Hayes R.D."/>
            <person name="Ng V."/>
            <person name="Grigoriev I.V."/>
            <person name="Jackson S.A."/>
            <person name="Sutton T.D.S."/>
            <person name="Dobson A.D.W."/>
            <person name="Rama T."/>
        </authorList>
    </citation>
    <scope>NUCLEOTIDE SEQUENCE</scope>
    <source>
        <strain evidence="2">TRa018bII</strain>
    </source>
</reference>
<organism evidence="2 3">
    <name type="scientific">Amylocarpus encephaloides</name>
    <dbReference type="NCBI Taxonomy" id="45428"/>
    <lineage>
        <taxon>Eukaryota</taxon>
        <taxon>Fungi</taxon>
        <taxon>Dikarya</taxon>
        <taxon>Ascomycota</taxon>
        <taxon>Pezizomycotina</taxon>
        <taxon>Leotiomycetes</taxon>
        <taxon>Helotiales</taxon>
        <taxon>Helotiales incertae sedis</taxon>
        <taxon>Amylocarpus</taxon>
    </lineage>
</organism>
<feature type="region of interest" description="Disordered" evidence="1">
    <location>
        <begin position="83"/>
        <end position="115"/>
    </location>
</feature>
<evidence type="ECO:0000313" key="2">
    <source>
        <dbReference type="EMBL" id="KAG9234239.1"/>
    </source>
</evidence>
<name>A0A9P8C555_9HELO</name>
<feature type="region of interest" description="Disordered" evidence="1">
    <location>
        <begin position="29"/>
        <end position="48"/>
    </location>
</feature>
<protein>
    <submittedName>
        <fullName evidence="2">Uncharacterized protein</fullName>
    </submittedName>
</protein>
<comment type="caution">
    <text evidence="2">The sequence shown here is derived from an EMBL/GenBank/DDBJ whole genome shotgun (WGS) entry which is preliminary data.</text>
</comment>
<accession>A0A9P8C555</accession>
<dbReference type="EMBL" id="MU251470">
    <property type="protein sequence ID" value="KAG9234239.1"/>
    <property type="molecule type" value="Genomic_DNA"/>
</dbReference>
<dbReference type="Proteomes" id="UP000824998">
    <property type="component" value="Unassembled WGS sequence"/>
</dbReference>
<proteinExistence type="predicted"/>